<evidence type="ECO:0000256" key="10">
    <source>
        <dbReference type="ARBA" id="ARBA00023136"/>
    </source>
</evidence>
<keyword evidence="7 12" id="KW-0812">Transmembrane</keyword>
<dbReference type="RefSeq" id="WP_167176834.1">
    <property type="nucleotide sequence ID" value="NZ_BAAAEJ010000007.1"/>
</dbReference>
<comment type="catalytic activity">
    <reaction evidence="1">
        <text>ATP + protein L-histidine = ADP + protein N-phospho-L-histidine.</text>
        <dbReference type="EC" id="2.7.13.3"/>
    </reaction>
</comment>
<dbReference type="SUPFAM" id="SSF47384">
    <property type="entry name" value="Homodimeric domain of signal transducing histidine kinase"/>
    <property type="match status" value="1"/>
</dbReference>
<organism evidence="14 15">
    <name type="scientific">Brevundimonas terrae</name>
    <dbReference type="NCBI Taxonomy" id="363631"/>
    <lineage>
        <taxon>Bacteria</taxon>
        <taxon>Pseudomonadati</taxon>
        <taxon>Pseudomonadota</taxon>
        <taxon>Alphaproteobacteria</taxon>
        <taxon>Caulobacterales</taxon>
        <taxon>Caulobacteraceae</taxon>
        <taxon>Brevundimonas</taxon>
    </lineage>
</organism>
<dbReference type="PROSITE" id="PS50109">
    <property type="entry name" value="HIS_KIN"/>
    <property type="match status" value="1"/>
</dbReference>
<keyword evidence="15" id="KW-1185">Reference proteome</keyword>
<feature type="domain" description="Histidine kinase" evidence="13">
    <location>
        <begin position="355"/>
        <end position="574"/>
    </location>
</feature>
<dbReference type="CDD" id="cd00082">
    <property type="entry name" value="HisKA"/>
    <property type="match status" value="1"/>
</dbReference>
<dbReference type="EMBL" id="BAAAEJ010000007">
    <property type="protein sequence ID" value="GAA0391269.1"/>
    <property type="molecule type" value="Genomic_DNA"/>
</dbReference>
<keyword evidence="10 12" id="KW-0472">Membrane</keyword>
<feature type="transmembrane region" description="Helical" evidence="12">
    <location>
        <begin position="256"/>
        <end position="285"/>
    </location>
</feature>
<comment type="subcellular location">
    <subcellularLocation>
        <location evidence="2">Cell membrane</location>
        <topology evidence="2">Multi-pass membrane protein</topology>
    </subcellularLocation>
</comment>
<dbReference type="InterPro" id="IPR007895">
    <property type="entry name" value="MASE1"/>
</dbReference>
<feature type="transmembrane region" description="Helical" evidence="12">
    <location>
        <begin position="122"/>
        <end position="144"/>
    </location>
</feature>
<feature type="transmembrane region" description="Helical" evidence="12">
    <location>
        <begin position="71"/>
        <end position="88"/>
    </location>
</feature>
<evidence type="ECO:0000256" key="5">
    <source>
        <dbReference type="ARBA" id="ARBA00022553"/>
    </source>
</evidence>
<proteinExistence type="predicted"/>
<feature type="transmembrane region" description="Helical" evidence="12">
    <location>
        <begin position="156"/>
        <end position="177"/>
    </location>
</feature>
<dbReference type="SMART" id="SM00388">
    <property type="entry name" value="HisKA"/>
    <property type="match status" value="1"/>
</dbReference>
<keyword evidence="9 12" id="KW-1133">Transmembrane helix</keyword>
<keyword evidence="4" id="KW-1003">Cell membrane</keyword>
<feature type="transmembrane region" description="Helical" evidence="12">
    <location>
        <begin position="228"/>
        <end position="250"/>
    </location>
</feature>
<evidence type="ECO:0000313" key="15">
    <source>
        <dbReference type="Proteomes" id="UP001500791"/>
    </source>
</evidence>
<dbReference type="InterPro" id="IPR003661">
    <property type="entry name" value="HisK_dim/P_dom"/>
</dbReference>
<dbReference type="PRINTS" id="PR00344">
    <property type="entry name" value="BCTRLSENSOR"/>
</dbReference>
<dbReference type="InterPro" id="IPR036097">
    <property type="entry name" value="HisK_dim/P_sf"/>
</dbReference>
<feature type="compositionally biased region" description="Polar residues" evidence="11">
    <location>
        <begin position="1"/>
        <end position="11"/>
    </location>
</feature>
<dbReference type="Pfam" id="PF00512">
    <property type="entry name" value="HisKA"/>
    <property type="match status" value="1"/>
</dbReference>
<evidence type="ECO:0000256" key="8">
    <source>
        <dbReference type="ARBA" id="ARBA00022777"/>
    </source>
</evidence>
<keyword evidence="8" id="KW-0418">Kinase</keyword>
<dbReference type="Gene3D" id="1.10.287.130">
    <property type="match status" value="1"/>
</dbReference>
<evidence type="ECO:0000256" key="6">
    <source>
        <dbReference type="ARBA" id="ARBA00022679"/>
    </source>
</evidence>
<evidence type="ECO:0000256" key="2">
    <source>
        <dbReference type="ARBA" id="ARBA00004651"/>
    </source>
</evidence>
<dbReference type="PANTHER" id="PTHR43047">
    <property type="entry name" value="TWO-COMPONENT HISTIDINE PROTEIN KINASE"/>
    <property type="match status" value="1"/>
</dbReference>
<dbReference type="EC" id="2.7.13.3" evidence="3"/>
<evidence type="ECO:0000256" key="12">
    <source>
        <dbReference type="SAM" id="Phobius"/>
    </source>
</evidence>
<dbReference type="Proteomes" id="UP001500791">
    <property type="component" value="Unassembled WGS sequence"/>
</dbReference>
<dbReference type="SUPFAM" id="SSF55874">
    <property type="entry name" value="ATPase domain of HSP90 chaperone/DNA topoisomerase II/histidine kinase"/>
    <property type="match status" value="1"/>
</dbReference>
<sequence>MEVGQTWTDTPLQKDEKRQASGPGAVMAQLRGRGAPANMTFFRRPFALVGTIGALCLLVVVSVRFMAAGPGIISTLWITSGVAVVTWFKGGRGLTYGVAFAALVSMALMAGELILGNPPHRAIIFVGLNLLEIMLAVALLRYVFPKLDVHTVKGNVKLFVTCMAACLPSALICGAFLNHGAIDGYFGGVRMWWLGHGVGMLMVLATGLSLGGIFDGAQTSRSYRIRQLAEMVFMLAVLVVASLMVFYFSYLALGFAILPLLLLMAVRLRVLGTAIGLLVVSVIAIKGTMAGTGPYHTMQVPAALGMAQMLILFGYSPVLVVAALLDERDALAERARAGRQKAEIASAAKSRLLANVAHEIKSPVGGIIGIAEMWAAGHLGEVTPAQKDMAQMMVRTGRQIENLAHDLLDVSQAESGAVRIEMRPTDVAGVLHDASKTVSMMPEAAGLKLDILVVEPGLKVMADSQRLAQIIVNLGSNAVKYGRTGGFVRFTATRREDGQIRLAVEDGGPGLTAEKQVQLFEPFNRLGLERTSIEGHGIGLALSKRLAELQNGQMGVVSVQGQGASFWVELAEAY</sequence>
<evidence type="ECO:0000256" key="9">
    <source>
        <dbReference type="ARBA" id="ARBA00022989"/>
    </source>
</evidence>
<evidence type="ECO:0000256" key="7">
    <source>
        <dbReference type="ARBA" id="ARBA00022692"/>
    </source>
</evidence>
<dbReference type="Gene3D" id="3.30.565.10">
    <property type="entry name" value="Histidine kinase-like ATPase, C-terminal domain"/>
    <property type="match status" value="1"/>
</dbReference>
<evidence type="ECO:0000259" key="13">
    <source>
        <dbReference type="PROSITE" id="PS50109"/>
    </source>
</evidence>
<protein>
    <recommendedName>
        <fullName evidence="3">histidine kinase</fullName>
        <ecNumber evidence="3">2.7.13.3</ecNumber>
    </recommendedName>
</protein>
<dbReference type="InterPro" id="IPR005467">
    <property type="entry name" value="His_kinase_dom"/>
</dbReference>
<evidence type="ECO:0000256" key="11">
    <source>
        <dbReference type="SAM" id="MobiDB-lite"/>
    </source>
</evidence>
<evidence type="ECO:0000256" key="1">
    <source>
        <dbReference type="ARBA" id="ARBA00000085"/>
    </source>
</evidence>
<evidence type="ECO:0000313" key="14">
    <source>
        <dbReference type="EMBL" id="GAA0391269.1"/>
    </source>
</evidence>
<dbReference type="InterPro" id="IPR036890">
    <property type="entry name" value="HATPase_C_sf"/>
</dbReference>
<reference evidence="14 15" key="1">
    <citation type="journal article" date="2019" name="Int. J. Syst. Evol. Microbiol.">
        <title>The Global Catalogue of Microorganisms (GCM) 10K type strain sequencing project: providing services to taxonomists for standard genome sequencing and annotation.</title>
        <authorList>
            <consortium name="The Broad Institute Genomics Platform"/>
            <consortium name="The Broad Institute Genome Sequencing Center for Infectious Disease"/>
            <person name="Wu L."/>
            <person name="Ma J."/>
        </authorList>
    </citation>
    <scope>NUCLEOTIDE SEQUENCE [LARGE SCALE GENOMIC DNA]</scope>
    <source>
        <strain evidence="14 15">JCM 13476</strain>
    </source>
</reference>
<dbReference type="InterPro" id="IPR004358">
    <property type="entry name" value="Sig_transdc_His_kin-like_C"/>
</dbReference>
<feature type="region of interest" description="Disordered" evidence="11">
    <location>
        <begin position="1"/>
        <end position="20"/>
    </location>
</feature>
<comment type="caution">
    <text evidence="14">The sequence shown here is derived from an EMBL/GenBank/DDBJ whole genome shotgun (WGS) entry which is preliminary data.</text>
</comment>
<dbReference type="InterPro" id="IPR003594">
    <property type="entry name" value="HATPase_dom"/>
</dbReference>
<evidence type="ECO:0000256" key="4">
    <source>
        <dbReference type="ARBA" id="ARBA00022475"/>
    </source>
</evidence>
<dbReference type="Pfam" id="PF02518">
    <property type="entry name" value="HATPase_c"/>
    <property type="match status" value="1"/>
</dbReference>
<keyword evidence="6" id="KW-0808">Transferase</keyword>
<feature type="transmembrane region" description="Helical" evidence="12">
    <location>
        <begin position="46"/>
        <end position="65"/>
    </location>
</feature>
<gene>
    <name evidence="14" type="ORF">GCM10009093_17370</name>
</gene>
<feature type="transmembrane region" description="Helical" evidence="12">
    <location>
        <begin position="95"/>
        <end position="116"/>
    </location>
</feature>
<feature type="transmembrane region" description="Helical" evidence="12">
    <location>
        <begin position="306"/>
        <end position="325"/>
    </location>
</feature>
<evidence type="ECO:0000256" key="3">
    <source>
        <dbReference type="ARBA" id="ARBA00012438"/>
    </source>
</evidence>
<name>A0ABN0YEM3_9CAUL</name>
<keyword evidence="5" id="KW-0597">Phosphoprotein</keyword>
<accession>A0ABN0YEM3</accession>
<dbReference type="SMART" id="SM00387">
    <property type="entry name" value="HATPase_c"/>
    <property type="match status" value="1"/>
</dbReference>
<feature type="transmembrane region" description="Helical" evidence="12">
    <location>
        <begin position="197"/>
        <end position="216"/>
    </location>
</feature>
<dbReference type="PANTHER" id="PTHR43047:SF72">
    <property type="entry name" value="OSMOSENSING HISTIDINE PROTEIN KINASE SLN1"/>
    <property type="match status" value="1"/>
</dbReference>
<dbReference type="Pfam" id="PF05231">
    <property type="entry name" value="MASE1"/>
    <property type="match status" value="1"/>
</dbReference>